<keyword evidence="2" id="KW-1185">Reference proteome</keyword>
<accession>A0A9J5WNS1</accession>
<organism evidence="1 2">
    <name type="scientific">Solanum commersonii</name>
    <name type="common">Commerson's wild potato</name>
    <name type="synonym">Commerson's nightshade</name>
    <dbReference type="NCBI Taxonomy" id="4109"/>
    <lineage>
        <taxon>Eukaryota</taxon>
        <taxon>Viridiplantae</taxon>
        <taxon>Streptophyta</taxon>
        <taxon>Embryophyta</taxon>
        <taxon>Tracheophyta</taxon>
        <taxon>Spermatophyta</taxon>
        <taxon>Magnoliopsida</taxon>
        <taxon>eudicotyledons</taxon>
        <taxon>Gunneridae</taxon>
        <taxon>Pentapetalae</taxon>
        <taxon>asterids</taxon>
        <taxon>lamiids</taxon>
        <taxon>Solanales</taxon>
        <taxon>Solanaceae</taxon>
        <taxon>Solanoideae</taxon>
        <taxon>Solaneae</taxon>
        <taxon>Solanum</taxon>
    </lineage>
</organism>
<sequence>MNKFKFKVMKYYFLTNKVMKRQMILYIKANLIKYLHEHVYQVFRESTCFCHYMQMHRCCVYGQIHRCCMTLELNCSSHQAFIICIHISIFRFTLREFTLISGLNSVSHEKDFNFDTQEPNKLKSQYFSGC</sequence>
<dbReference type="EMBL" id="JACXVP010000011">
    <property type="protein sequence ID" value="KAG5576831.1"/>
    <property type="molecule type" value="Genomic_DNA"/>
</dbReference>
<dbReference type="PANTHER" id="PTHR48474">
    <property type="entry name" value="DUF1985 DOMAIN-CONTAINING PROTEIN"/>
    <property type="match status" value="1"/>
</dbReference>
<dbReference type="Proteomes" id="UP000824120">
    <property type="component" value="Chromosome 11"/>
</dbReference>
<dbReference type="AlphaFoldDB" id="A0A9J5WNS1"/>
<reference evidence="1 2" key="1">
    <citation type="submission" date="2020-09" db="EMBL/GenBank/DDBJ databases">
        <title>De no assembly of potato wild relative species, Solanum commersonii.</title>
        <authorList>
            <person name="Cho K."/>
        </authorList>
    </citation>
    <scope>NUCLEOTIDE SEQUENCE [LARGE SCALE GENOMIC DNA]</scope>
    <source>
        <strain evidence="1">LZ3.2</strain>
        <tissue evidence="1">Leaf</tissue>
    </source>
</reference>
<name>A0A9J5WNS1_SOLCO</name>
<comment type="caution">
    <text evidence="1">The sequence shown here is derived from an EMBL/GenBank/DDBJ whole genome shotgun (WGS) entry which is preliminary data.</text>
</comment>
<evidence type="ECO:0000313" key="1">
    <source>
        <dbReference type="EMBL" id="KAG5576831.1"/>
    </source>
</evidence>
<gene>
    <name evidence="1" type="ORF">H5410_056965</name>
</gene>
<dbReference type="PANTHER" id="PTHR48474:SF1">
    <property type="entry name" value="DUF1985 DOMAIN-CONTAINING PROTEIN"/>
    <property type="match status" value="1"/>
</dbReference>
<protein>
    <submittedName>
        <fullName evidence="1">Uncharacterized protein</fullName>
    </submittedName>
</protein>
<dbReference type="OrthoDB" id="1194650at2759"/>
<evidence type="ECO:0000313" key="2">
    <source>
        <dbReference type="Proteomes" id="UP000824120"/>
    </source>
</evidence>
<proteinExistence type="predicted"/>